<dbReference type="Pfam" id="PF24583">
    <property type="entry name" value="DUF7610"/>
    <property type="match status" value="1"/>
</dbReference>
<feature type="transmembrane region" description="Helical" evidence="1">
    <location>
        <begin position="157"/>
        <end position="179"/>
    </location>
</feature>
<sequence>MVKKRMKTTTTAKTNTILEKKLEELECLLEEIGSGNGDHTIAYREFKVRFVFTHTLLAAEISSVKEGEEGVEEMMKLRCMAKRLTELEEAFKELTGPINEPNMPSLESGGDGGVNVDDETGLVRSLVETLHEEYKDDASLEEKLAKRKTEKMKTKRFRGLVSFGFVGFVASMVSFYGYLCDQSNEKTMFLTPT</sequence>
<keyword evidence="3" id="KW-1185">Reference proteome</keyword>
<evidence type="ECO:0000313" key="4">
    <source>
        <dbReference type="RefSeq" id="XP_010458879.1"/>
    </source>
</evidence>
<organism evidence="3 4">
    <name type="scientific">Camelina sativa</name>
    <name type="common">False flax</name>
    <name type="synonym">Myagrum sativum</name>
    <dbReference type="NCBI Taxonomy" id="90675"/>
    <lineage>
        <taxon>Eukaryota</taxon>
        <taxon>Viridiplantae</taxon>
        <taxon>Streptophyta</taxon>
        <taxon>Embryophyta</taxon>
        <taxon>Tracheophyta</taxon>
        <taxon>Spermatophyta</taxon>
        <taxon>Magnoliopsida</taxon>
        <taxon>eudicotyledons</taxon>
        <taxon>Gunneridae</taxon>
        <taxon>Pentapetalae</taxon>
        <taxon>rosids</taxon>
        <taxon>malvids</taxon>
        <taxon>Brassicales</taxon>
        <taxon>Brassicaceae</taxon>
        <taxon>Camelineae</taxon>
        <taxon>Camelina</taxon>
    </lineage>
</organism>
<dbReference type="InterPro" id="IPR056029">
    <property type="entry name" value="DUF7610"/>
</dbReference>
<evidence type="ECO:0000259" key="2">
    <source>
        <dbReference type="Pfam" id="PF24583"/>
    </source>
</evidence>
<dbReference type="Proteomes" id="UP000694864">
    <property type="component" value="Chromosome 2"/>
</dbReference>
<dbReference type="GeneID" id="104740064"/>
<evidence type="ECO:0000256" key="1">
    <source>
        <dbReference type="SAM" id="Phobius"/>
    </source>
</evidence>
<keyword evidence="1" id="KW-0472">Membrane</keyword>
<gene>
    <name evidence="4" type="primary">LOC104740064</name>
</gene>
<reference evidence="4" key="2">
    <citation type="submission" date="2025-08" db="UniProtKB">
        <authorList>
            <consortium name="RefSeq"/>
        </authorList>
    </citation>
    <scope>IDENTIFICATION</scope>
    <source>
        <tissue evidence="4">Leaf</tissue>
    </source>
</reference>
<feature type="domain" description="DUF7610" evidence="2">
    <location>
        <begin position="18"/>
        <end position="93"/>
    </location>
</feature>
<name>A0ABM0VNK6_CAMSA</name>
<accession>A0ABM0VNK6</accession>
<proteinExistence type="predicted"/>
<evidence type="ECO:0000313" key="3">
    <source>
        <dbReference type="Proteomes" id="UP000694864"/>
    </source>
</evidence>
<keyword evidence="1" id="KW-0812">Transmembrane</keyword>
<keyword evidence="1" id="KW-1133">Transmembrane helix</keyword>
<protein>
    <submittedName>
        <fullName evidence="4">Uncharacterized protein LOC104740064</fullName>
    </submittedName>
</protein>
<dbReference type="RefSeq" id="XP_010458879.1">
    <property type="nucleotide sequence ID" value="XM_010460577.1"/>
</dbReference>
<reference evidence="3" key="1">
    <citation type="journal article" date="2014" name="Nat. Commun.">
        <title>The emerging biofuel crop Camelina sativa retains a highly undifferentiated hexaploid genome structure.</title>
        <authorList>
            <person name="Kagale S."/>
            <person name="Koh C."/>
            <person name="Nixon J."/>
            <person name="Bollina V."/>
            <person name="Clarke W.E."/>
            <person name="Tuteja R."/>
            <person name="Spillane C."/>
            <person name="Robinson S.J."/>
            <person name="Links M.G."/>
            <person name="Clarke C."/>
            <person name="Higgins E.E."/>
            <person name="Huebert T."/>
            <person name="Sharpe A.G."/>
            <person name="Parkin I.A."/>
        </authorList>
    </citation>
    <scope>NUCLEOTIDE SEQUENCE [LARGE SCALE GENOMIC DNA]</scope>
    <source>
        <strain evidence="3">cv. DH55</strain>
    </source>
</reference>